<dbReference type="Proteomes" id="UP000785679">
    <property type="component" value="Unassembled WGS sequence"/>
</dbReference>
<proteinExistence type="predicted"/>
<gene>
    <name evidence="1" type="ORF">FGO68_gene3213</name>
</gene>
<accession>A0A8J8P6D7</accession>
<evidence type="ECO:0000313" key="2">
    <source>
        <dbReference type="Proteomes" id="UP000785679"/>
    </source>
</evidence>
<comment type="caution">
    <text evidence="1">The sequence shown here is derived from an EMBL/GenBank/DDBJ whole genome shotgun (WGS) entry which is preliminary data.</text>
</comment>
<reference evidence="1" key="1">
    <citation type="submission" date="2019-06" db="EMBL/GenBank/DDBJ databases">
        <authorList>
            <person name="Zheng W."/>
        </authorList>
    </citation>
    <scope>NUCLEOTIDE SEQUENCE</scope>
    <source>
        <strain evidence="1">QDHG01</strain>
    </source>
</reference>
<dbReference type="AlphaFoldDB" id="A0A8J8P6D7"/>
<keyword evidence="2" id="KW-1185">Reference proteome</keyword>
<organism evidence="1 2">
    <name type="scientific">Halteria grandinella</name>
    <dbReference type="NCBI Taxonomy" id="5974"/>
    <lineage>
        <taxon>Eukaryota</taxon>
        <taxon>Sar</taxon>
        <taxon>Alveolata</taxon>
        <taxon>Ciliophora</taxon>
        <taxon>Intramacronucleata</taxon>
        <taxon>Spirotrichea</taxon>
        <taxon>Stichotrichia</taxon>
        <taxon>Sporadotrichida</taxon>
        <taxon>Halteriidae</taxon>
        <taxon>Halteria</taxon>
    </lineage>
</organism>
<evidence type="ECO:0000313" key="1">
    <source>
        <dbReference type="EMBL" id="TNV86804.1"/>
    </source>
</evidence>
<protein>
    <submittedName>
        <fullName evidence="1">Uncharacterized protein</fullName>
    </submittedName>
</protein>
<name>A0A8J8P6D7_HALGN</name>
<sequence length="312" mass="36269">MALLYSEILQLSLEEVYNMRLEFPQVYSQLIDSASRNFVKDIEKKLQCMQHLEMHAIKSGDGNSFQQRLNVNFLHNLQQKVGGKSTEKQQEPKSSFRNRIENTFKVPNFFSNFKTKGQQQQPPPTKEDQEIMRAQHNLVELLRKKSYSQGIVEDNNSAQAMVNSMMMQEISNAQQPQQNNAHEVFGRHLQRTMPSFGMQQDIYNDPTFIDQAHNNFRKHQTQAYHGSKRLSAHAPQQNIGSQYIDESGTSMMQQHMQQMSQRSQQDSEQITQMNAQLQNVIKLQSEMMKKMQRMVTHKQQRSGKVSGRAAMR</sequence>
<dbReference type="EMBL" id="RRYP01000824">
    <property type="protein sequence ID" value="TNV86804.1"/>
    <property type="molecule type" value="Genomic_DNA"/>
</dbReference>